<dbReference type="AlphaFoldDB" id="A0A0W0FP21"/>
<keyword evidence="3" id="KW-0326">Glycosidase</keyword>
<feature type="domain" description="GH16" evidence="6">
    <location>
        <begin position="59"/>
        <end position="286"/>
    </location>
</feature>
<evidence type="ECO:0000256" key="5">
    <source>
        <dbReference type="SAM" id="SignalP"/>
    </source>
</evidence>
<evidence type="ECO:0000313" key="8">
    <source>
        <dbReference type="Proteomes" id="UP000054988"/>
    </source>
</evidence>
<dbReference type="GO" id="GO:0004553">
    <property type="term" value="F:hydrolase activity, hydrolyzing O-glycosyl compounds"/>
    <property type="evidence" value="ECO:0007669"/>
    <property type="project" value="InterPro"/>
</dbReference>
<keyword evidence="1 5" id="KW-0732">Signal</keyword>
<evidence type="ECO:0000256" key="2">
    <source>
        <dbReference type="ARBA" id="ARBA00022801"/>
    </source>
</evidence>
<evidence type="ECO:0000313" key="7">
    <source>
        <dbReference type="EMBL" id="KTB37985.1"/>
    </source>
</evidence>
<evidence type="ECO:0000256" key="1">
    <source>
        <dbReference type="ARBA" id="ARBA00022729"/>
    </source>
</evidence>
<dbReference type="SUPFAM" id="SSF49899">
    <property type="entry name" value="Concanavalin A-like lectins/glucanases"/>
    <property type="match status" value="1"/>
</dbReference>
<gene>
    <name evidence="7" type="ORF">WG66_9435</name>
</gene>
<keyword evidence="4" id="KW-0812">Transmembrane</keyword>
<dbReference type="Pfam" id="PF00722">
    <property type="entry name" value="Glyco_hydro_16"/>
    <property type="match status" value="1"/>
</dbReference>
<dbReference type="GO" id="GO:0016757">
    <property type="term" value="F:glycosyltransferase activity"/>
    <property type="evidence" value="ECO:0007669"/>
    <property type="project" value="TreeGrafter"/>
</dbReference>
<dbReference type="PANTHER" id="PTHR10963:SF22">
    <property type="entry name" value="GLYCOSIDASE CRH2-RELATED"/>
    <property type="match status" value="1"/>
</dbReference>
<dbReference type="eggNOG" id="ENOG502QVQI">
    <property type="taxonomic scope" value="Eukaryota"/>
</dbReference>
<dbReference type="InterPro" id="IPR013320">
    <property type="entry name" value="ConA-like_dom_sf"/>
</dbReference>
<keyword evidence="2 7" id="KW-0378">Hydrolase</keyword>
<dbReference type="PANTHER" id="PTHR10963">
    <property type="entry name" value="GLYCOSYL HYDROLASE-RELATED"/>
    <property type="match status" value="1"/>
</dbReference>
<comment type="caution">
    <text evidence="7">The sequence shown here is derived from an EMBL/GenBank/DDBJ whole genome shotgun (WGS) entry which is preliminary data.</text>
</comment>
<proteinExistence type="predicted"/>
<dbReference type="EMBL" id="LATX01001791">
    <property type="protein sequence ID" value="KTB37985.1"/>
    <property type="molecule type" value="Genomic_DNA"/>
</dbReference>
<dbReference type="GO" id="GO:0009277">
    <property type="term" value="C:fungal-type cell wall"/>
    <property type="evidence" value="ECO:0007669"/>
    <property type="project" value="TreeGrafter"/>
</dbReference>
<protein>
    <submittedName>
        <fullName evidence="7">Putative glycoside hydrolase family 16 protein</fullName>
    </submittedName>
</protein>
<feature type="signal peptide" evidence="5">
    <location>
        <begin position="1"/>
        <end position="20"/>
    </location>
</feature>
<name>A0A0W0FP21_MONRR</name>
<evidence type="ECO:0000256" key="3">
    <source>
        <dbReference type="ARBA" id="ARBA00023295"/>
    </source>
</evidence>
<accession>A0A0W0FP21</accession>
<evidence type="ECO:0000256" key="4">
    <source>
        <dbReference type="SAM" id="Phobius"/>
    </source>
</evidence>
<feature type="transmembrane region" description="Helical" evidence="4">
    <location>
        <begin position="345"/>
        <end position="370"/>
    </location>
</feature>
<keyword evidence="4" id="KW-1133">Transmembrane helix</keyword>
<dbReference type="GO" id="GO:0031505">
    <property type="term" value="P:fungal-type cell wall organization"/>
    <property type="evidence" value="ECO:0007669"/>
    <property type="project" value="TreeGrafter"/>
</dbReference>
<dbReference type="InterPro" id="IPR000757">
    <property type="entry name" value="Beta-glucanase-like"/>
</dbReference>
<dbReference type="InterPro" id="IPR050546">
    <property type="entry name" value="Glycosyl_Hydrlase_16"/>
</dbReference>
<sequence length="371" mass="39958">MYSTLVAALLSSLLFVGVQGTQCNATNHCPSTAPCCSEFGFCGDEHFCLGGCNPLNSYSLDSCKPNPLCQDAKYTFADNSRILSNASFFDGNVSEYDWVVDKGSIMNTNSSGGELALLLTQTNGGTRISSTRYVHYGKITASLKTGRWGGVVTAFITMSDIKDEIDWEFPGAATTEAQTNHFWQGVIPEKTAGTTQKGLTDTFSNYHDYTIDWKPDQLDFVIDGNVVHTLKKSDTVDERGVSQYPSTPSRVQLSIWPAGIEGYPKGTVEWAGGMIDWNDPDYKAAGQFYALVKSIQIQCSDPQPPSPNSNITSYIYGTNSTTDTPSIAFSNASVLLNGALRGVEVFGHASAMMISLLLGGVLSGAVLVGWV</sequence>
<reference evidence="7 8" key="1">
    <citation type="submission" date="2015-12" db="EMBL/GenBank/DDBJ databases">
        <title>Draft genome sequence of Moniliophthora roreri, the causal agent of frosty pod rot of cacao.</title>
        <authorList>
            <person name="Aime M.C."/>
            <person name="Diaz-Valderrama J.R."/>
            <person name="Kijpornyongpan T."/>
            <person name="Phillips-Mora W."/>
        </authorList>
    </citation>
    <scope>NUCLEOTIDE SEQUENCE [LARGE SCALE GENOMIC DNA]</scope>
    <source>
        <strain evidence="7 8">MCA 2952</strain>
    </source>
</reference>
<dbReference type="Gene3D" id="2.60.120.200">
    <property type="match status" value="1"/>
</dbReference>
<dbReference type="PROSITE" id="PS51762">
    <property type="entry name" value="GH16_2"/>
    <property type="match status" value="1"/>
</dbReference>
<feature type="chain" id="PRO_5006901894" evidence="5">
    <location>
        <begin position="21"/>
        <end position="371"/>
    </location>
</feature>
<evidence type="ECO:0000259" key="6">
    <source>
        <dbReference type="PROSITE" id="PS51762"/>
    </source>
</evidence>
<dbReference type="Proteomes" id="UP000054988">
    <property type="component" value="Unassembled WGS sequence"/>
</dbReference>
<organism evidence="7 8">
    <name type="scientific">Moniliophthora roreri</name>
    <name type="common">Frosty pod rot fungus</name>
    <name type="synonym">Monilia roreri</name>
    <dbReference type="NCBI Taxonomy" id="221103"/>
    <lineage>
        <taxon>Eukaryota</taxon>
        <taxon>Fungi</taxon>
        <taxon>Dikarya</taxon>
        <taxon>Basidiomycota</taxon>
        <taxon>Agaricomycotina</taxon>
        <taxon>Agaricomycetes</taxon>
        <taxon>Agaricomycetidae</taxon>
        <taxon>Agaricales</taxon>
        <taxon>Marasmiineae</taxon>
        <taxon>Marasmiaceae</taxon>
        <taxon>Moniliophthora</taxon>
    </lineage>
</organism>
<dbReference type="GO" id="GO:0005975">
    <property type="term" value="P:carbohydrate metabolic process"/>
    <property type="evidence" value="ECO:0007669"/>
    <property type="project" value="InterPro"/>
</dbReference>
<keyword evidence="4" id="KW-0472">Membrane</keyword>